<proteinExistence type="predicted"/>
<feature type="compositionally biased region" description="Basic residues" evidence="1">
    <location>
        <begin position="76"/>
        <end position="102"/>
    </location>
</feature>
<evidence type="ECO:0000256" key="1">
    <source>
        <dbReference type="SAM" id="MobiDB-lite"/>
    </source>
</evidence>
<feature type="compositionally biased region" description="Polar residues" evidence="1">
    <location>
        <begin position="58"/>
        <end position="75"/>
    </location>
</feature>
<evidence type="ECO:0000313" key="2">
    <source>
        <dbReference type="EMBL" id="GFY48942.1"/>
    </source>
</evidence>
<sequence length="124" mass="13768">MPRSVIAAEFFTTCPVTEPLNVLNAAAAISPQNVKNQPNPQLNVQTAADLIQLIFQDAPTTQSTGNNIKTNPKTTSGRRKPRRAPKKPHHNSKSHNHSLGRKISHLVLRTTHLMPIRSCSKWHL</sequence>
<comment type="caution">
    <text evidence="2">The sequence shown here is derived from an EMBL/GenBank/DDBJ whole genome shotgun (WGS) entry which is preliminary data.</text>
</comment>
<evidence type="ECO:0000313" key="3">
    <source>
        <dbReference type="Proteomes" id="UP000886998"/>
    </source>
</evidence>
<accession>A0A8X6XA22</accession>
<dbReference type="Proteomes" id="UP000886998">
    <property type="component" value="Unassembled WGS sequence"/>
</dbReference>
<feature type="region of interest" description="Disordered" evidence="1">
    <location>
        <begin position="58"/>
        <end position="102"/>
    </location>
</feature>
<reference evidence="2" key="1">
    <citation type="submission" date="2020-08" db="EMBL/GenBank/DDBJ databases">
        <title>Multicomponent nature underlies the extraordinary mechanical properties of spider dragline silk.</title>
        <authorList>
            <person name="Kono N."/>
            <person name="Nakamura H."/>
            <person name="Mori M."/>
            <person name="Yoshida Y."/>
            <person name="Ohtoshi R."/>
            <person name="Malay A.D."/>
            <person name="Moran D.A.P."/>
            <person name="Tomita M."/>
            <person name="Numata K."/>
            <person name="Arakawa K."/>
        </authorList>
    </citation>
    <scope>NUCLEOTIDE SEQUENCE</scope>
</reference>
<organism evidence="2 3">
    <name type="scientific">Trichonephila inaurata madagascariensis</name>
    <dbReference type="NCBI Taxonomy" id="2747483"/>
    <lineage>
        <taxon>Eukaryota</taxon>
        <taxon>Metazoa</taxon>
        <taxon>Ecdysozoa</taxon>
        <taxon>Arthropoda</taxon>
        <taxon>Chelicerata</taxon>
        <taxon>Arachnida</taxon>
        <taxon>Araneae</taxon>
        <taxon>Araneomorphae</taxon>
        <taxon>Entelegynae</taxon>
        <taxon>Araneoidea</taxon>
        <taxon>Nephilidae</taxon>
        <taxon>Trichonephila</taxon>
        <taxon>Trichonephila inaurata</taxon>
    </lineage>
</organism>
<dbReference type="EMBL" id="BMAV01006710">
    <property type="protein sequence ID" value="GFY48942.1"/>
    <property type="molecule type" value="Genomic_DNA"/>
</dbReference>
<dbReference type="AlphaFoldDB" id="A0A8X6XA22"/>
<keyword evidence="3" id="KW-1185">Reference proteome</keyword>
<name>A0A8X6XA22_9ARAC</name>
<protein>
    <submittedName>
        <fullName evidence="2">Uncharacterized protein</fullName>
    </submittedName>
</protein>
<gene>
    <name evidence="2" type="ORF">TNIN_12091</name>
</gene>